<evidence type="ECO:0000313" key="4">
    <source>
        <dbReference type="EMBL" id="AEI39552.1"/>
    </source>
</evidence>
<dbReference type="Proteomes" id="UP000006620">
    <property type="component" value="Chromosome"/>
</dbReference>
<accession>F8F7R7</accession>
<name>F8F7R7_PAEMK</name>
<proteinExistence type="predicted"/>
<dbReference type="EMBL" id="CP002869">
    <property type="protein sequence ID" value="AEI39552.1"/>
    <property type="molecule type" value="Genomic_DNA"/>
</dbReference>
<dbReference type="Pfam" id="PF07833">
    <property type="entry name" value="Cu_amine_oxidN1"/>
    <property type="match status" value="1"/>
</dbReference>
<protein>
    <submittedName>
        <fullName evidence="4">Copper amine oxidase domain protein</fullName>
    </submittedName>
</protein>
<keyword evidence="2" id="KW-0732">Signal</keyword>
<reference evidence="5" key="1">
    <citation type="submission" date="2011-06" db="EMBL/GenBank/DDBJ databases">
        <title>Complete genome sequence of Paenibacillus mucilaginosus KNP414.</title>
        <authorList>
            <person name="Wang J."/>
            <person name="Hu S."/>
            <person name="Hu X."/>
            <person name="Zhang B."/>
            <person name="Dong D."/>
            <person name="Zhang S."/>
            <person name="Zhao K."/>
            <person name="Wu D."/>
        </authorList>
    </citation>
    <scope>NUCLEOTIDE SEQUENCE [LARGE SCALE GENOMIC DNA]</scope>
    <source>
        <strain evidence="5">KNP414</strain>
    </source>
</reference>
<dbReference type="PATRIC" id="fig|1036673.3.peg.864"/>
<feature type="signal peptide" evidence="2">
    <location>
        <begin position="1"/>
        <end position="21"/>
    </location>
</feature>
<sequence>MKRKMLGIWAGLLLFAAPVHAREEAPVVRVFVDGEQVIFEHPPILEQGTTLVPFRAISEKLGFEVAYRVENGEQSVTAVKGGETVTMYIGNRIANSAEGRVLLEQAPRIEHDLAYVPLRFLAEAMHVEVEWDGEQTAVRLHTQAPADGGAPPEEKAADPEPEAAGA</sequence>
<dbReference type="Gene3D" id="3.30.457.10">
    <property type="entry name" value="Copper amine oxidase-like, N-terminal domain"/>
    <property type="match status" value="1"/>
</dbReference>
<dbReference type="SUPFAM" id="SSF55383">
    <property type="entry name" value="Copper amine oxidase, domain N"/>
    <property type="match status" value="2"/>
</dbReference>
<reference evidence="4 5" key="2">
    <citation type="journal article" date="2013" name="Genome Announc.">
        <title>Genome Sequence of Growth-Improving Paenibacillus mucilaginosus Strain KNP414.</title>
        <authorList>
            <person name="Lu J.J."/>
            <person name="Wang J.F."/>
            <person name="Hu X.F."/>
        </authorList>
    </citation>
    <scope>NUCLEOTIDE SEQUENCE [LARGE SCALE GENOMIC DNA]</scope>
    <source>
        <strain evidence="4 5">KNP414</strain>
    </source>
</reference>
<feature type="domain" description="Copper amine oxidase-like N-terminal" evidence="3">
    <location>
        <begin position="32"/>
        <end position="138"/>
    </location>
</feature>
<dbReference type="InterPro" id="IPR036582">
    <property type="entry name" value="Mao_N_sf"/>
</dbReference>
<dbReference type="KEGG" id="pms:KNP414_00962"/>
<evidence type="ECO:0000256" key="1">
    <source>
        <dbReference type="SAM" id="MobiDB-lite"/>
    </source>
</evidence>
<dbReference type="HOGENOM" id="CLU_1601063_0_0_9"/>
<evidence type="ECO:0000313" key="5">
    <source>
        <dbReference type="Proteomes" id="UP000006620"/>
    </source>
</evidence>
<dbReference type="InterPro" id="IPR012854">
    <property type="entry name" value="Cu_amine_oxidase-like_N"/>
</dbReference>
<dbReference type="AlphaFoldDB" id="F8F7R7"/>
<organism evidence="4 5">
    <name type="scientific">Paenibacillus mucilaginosus (strain KNP414)</name>
    <dbReference type="NCBI Taxonomy" id="1036673"/>
    <lineage>
        <taxon>Bacteria</taxon>
        <taxon>Bacillati</taxon>
        <taxon>Bacillota</taxon>
        <taxon>Bacilli</taxon>
        <taxon>Bacillales</taxon>
        <taxon>Paenibacillaceae</taxon>
        <taxon>Paenibacillus</taxon>
    </lineage>
</organism>
<feature type="chain" id="PRO_5003370427" evidence="2">
    <location>
        <begin position="22"/>
        <end position="166"/>
    </location>
</feature>
<feature type="region of interest" description="Disordered" evidence="1">
    <location>
        <begin position="142"/>
        <end position="166"/>
    </location>
</feature>
<gene>
    <name evidence="4" type="ordered locus">KNP414_00962</name>
</gene>
<evidence type="ECO:0000256" key="2">
    <source>
        <dbReference type="SAM" id="SignalP"/>
    </source>
</evidence>
<evidence type="ECO:0000259" key="3">
    <source>
        <dbReference type="Pfam" id="PF07833"/>
    </source>
</evidence>
<dbReference type="RefSeq" id="WP_013914716.1">
    <property type="nucleotide sequence ID" value="NC_015690.1"/>
</dbReference>